<proteinExistence type="predicted"/>
<evidence type="ECO:0000313" key="2">
    <source>
        <dbReference type="Proteomes" id="UP001226867"/>
    </source>
</evidence>
<evidence type="ECO:0000313" key="1">
    <source>
        <dbReference type="EMBL" id="MDP9902454.1"/>
    </source>
</evidence>
<name>A0ABT9SDL5_9BURK</name>
<gene>
    <name evidence="1" type="ORF">J2W36_004731</name>
</gene>
<reference evidence="1 2" key="1">
    <citation type="submission" date="2023-07" db="EMBL/GenBank/DDBJ databases">
        <title>Sorghum-associated microbial communities from plants grown in Nebraska, USA.</title>
        <authorList>
            <person name="Schachtman D."/>
        </authorList>
    </citation>
    <scope>NUCLEOTIDE SEQUENCE [LARGE SCALE GENOMIC DNA]</scope>
    <source>
        <strain evidence="1 2">DS1607</strain>
    </source>
</reference>
<keyword evidence="2" id="KW-1185">Reference proteome</keyword>
<dbReference type="EMBL" id="JAUSRO010000018">
    <property type="protein sequence ID" value="MDP9902454.1"/>
    <property type="molecule type" value="Genomic_DNA"/>
</dbReference>
<comment type="caution">
    <text evidence="1">The sequence shown here is derived from an EMBL/GenBank/DDBJ whole genome shotgun (WGS) entry which is preliminary data.</text>
</comment>
<accession>A0ABT9SDL5</accession>
<organism evidence="1 2">
    <name type="scientific">Variovorax ginsengisoli</name>
    <dbReference type="NCBI Taxonomy" id="363844"/>
    <lineage>
        <taxon>Bacteria</taxon>
        <taxon>Pseudomonadati</taxon>
        <taxon>Pseudomonadota</taxon>
        <taxon>Betaproteobacteria</taxon>
        <taxon>Burkholderiales</taxon>
        <taxon>Comamonadaceae</taxon>
        <taxon>Variovorax</taxon>
    </lineage>
</organism>
<dbReference type="Proteomes" id="UP001226867">
    <property type="component" value="Unassembled WGS sequence"/>
</dbReference>
<sequence length="47" mass="5438">MKKVFMRLVVVPYVLVCGTRKYLHRSLGARPKGASRRETAWMRGLMS</sequence>
<protein>
    <submittedName>
        <fullName evidence="1">Uncharacterized protein</fullName>
    </submittedName>
</protein>